<comment type="function">
    <text evidence="13">Adenine glycosylase active on G-A mispairs.</text>
</comment>
<dbReference type="Proteomes" id="UP000002668">
    <property type="component" value="Genome"/>
</dbReference>
<dbReference type="GO" id="GO:0006285">
    <property type="term" value="P:base-excision repair, AP site formation"/>
    <property type="evidence" value="ECO:0007669"/>
    <property type="project" value="UniProtKB-ARBA"/>
</dbReference>
<evidence type="ECO:0000256" key="11">
    <source>
        <dbReference type="ARBA" id="ARBA00023204"/>
    </source>
</evidence>
<feature type="region of interest" description="Disordered" evidence="14">
    <location>
        <begin position="41"/>
        <end position="68"/>
    </location>
</feature>
<evidence type="ECO:0000256" key="8">
    <source>
        <dbReference type="ARBA" id="ARBA00022801"/>
    </source>
</evidence>
<dbReference type="HOGENOM" id="CLU_012862_0_0_1"/>
<dbReference type="PANTHER" id="PTHR42944">
    <property type="entry name" value="ADENINE DNA GLYCOSYLASE"/>
    <property type="match status" value="1"/>
</dbReference>
<dbReference type="GO" id="GO:0035485">
    <property type="term" value="F:adenine/guanine mispair binding"/>
    <property type="evidence" value="ECO:0007669"/>
    <property type="project" value="TreeGrafter"/>
</dbReference>
<dbReference type="InterPro" id="IPR029119">
    <property type="entry name" value="MutY_C"/>
</dbReference>
<dbReference type="EC" id="3.2.2.31" evidence="3 13"/>
<dbReference type="SMART" id="SM00478">
    <property type="entry name" value="ENDO3c"/>
    <property type="match status" value="1"/>
</dbReference>
<evidence type="ECO:0000256" key="7">
    <source>
        <dbReference type="ARBA" id="ARBA00022763"/>
    </source>
</evidence>
<comment type="catalytic activity">
    <reaction evidence="1 13">
        <text>Hydrolyzes free adenine bases from 7,8-dihydro-8-oxoguanine:adenine mismatched double-stranded DNA, leaving an apurinic site.</text>
        <dbReference type="EC" id="3.2.2.31"/>
    </reaction>
</comment>
<dbReference type="GO" id="GO:0051539">
    <property type="term" value="F:4 iron, 4 sulfur cluster binding"/>
    <property type="evidence" value="ECO:0007669"/>
    <property type="project" value="UniProtKB-UniRule"/>
</dbReference>
<dbReference type="GO" id="GO:0005634">
    <property type="term" value="C:nucleus"/>
    <property type="evidence" value="ECO:0007669"/>
    <property type="project" value="TreeGrafter"/>
</dbReference>
<keyword evidence="17" id="KW-1185">Reference proteome</keyword>
<keyword evidence="5" id="KW-0004">4Fe-4S</keyword>
<dbReference type="Gene3D" id="3.90.79.10">
    <property type="entry name" value="Nucleoside Triphosphate Pyrophosphohydrolase"/>
    <property type="match status" value="1"/>
</dbReference>
<keyword evidence="9 13" id="KW-0408">Iron</keyword>
<feature type="region of interest" description="Disordered" evidence="14">
    <location>
        <begin position="394"/>
        <end position="425"/>
    </location>
</feature>
<dbReference type="InParanoid" id="E5A6Y1"/>
<dbReference type="InterPro" id="IPR044298">
    <property type="entry name" value="MIG/MutY"/>
</dbReference>
<feature type="compositionally biased region" description="Low complexity" evidence="14">
    <location>
        <begin position="46"/>
        <end position="60"/>
    </location>
</feature>
<evidence type="ECO:0000256" key="1">
    <source>
        <dbReference type="ARBA" id="ARBA00000843"/>
    </source>
</evidence>
<keyword evidence="12 13" id="KW-0326">Glycosidase</keyword>
<dbReference type="Gene3D" id="1.10.1670.10">
    <property type="entry name" value="Helix-hairpin-Helix base-excision DNA repair enzymes (C-terminal)"/>
    <property type="match status" value="1"/>
</dbReference>
<dbReference type="CDD" id="cd00056">
    <property type="entry name" value="ENDO3c"/>
    <property type="match status" value="1"/>
</dbReference>
<dbReference type="STRING" id="985895.E5A6Y1"/>
<evidence type="ECO:0000256" key="3">
    <source>
        <dbReference type="ARBA" id="ARBA00012045"/>
    </source>
</evidence>
<dbReference type="eggNOG" id="KOG2457">
    <property type="taxonomic scope" value="Eukaryota"/>
</dbReference>
<dbReference type="EMBL" id="FP929135">
    <property type="protein sequence ID" value="CBX99376.1"/>
    <property type="molecule type" value="Genomic_DNA"/>
</dbReference>
<dbReference type="InterPro" id="IPR003651">
    <property type="entry name" value="Endonuclease3_FeS-loop_motif"/>
</dbReference>
<keyword evidence="11" id="KW-0234">DNA repair</keyword>
<dbReference type="InterPro" id="IPR003265">
    <property type="entry name" value="HhH-GPD_domain"/>
</dbReference>
<evidence type="ECO:0000256" key="9">
    <source>
        <dbReference type="ARBA" id="ARBA00023004"/>
    </source>
</evidence>
<reference evidence="17" key="1">
    <citation type="journal article" date="2011" name="Nat. Commun.">
        <title>Effector diversification within compartments of the Leptosphaeria maculans genome affected by Repeat-Induced Point mutations.</title>
        <authorList>
            <person name="Rouxel T."/>
            <person name="Grandaubert J."/>
            <person name="Hane J.K."/>
            <person name="Hoede C."/>
            <person name="van de Wouw A.P."/>
            <person name="Couloux A."/>
            <person name="Dominguez V."/>
            <person name="Anthouard V."/>
            <person name="Bally P."/>
            <person name="Bourras S."/>
            <person name="Cozijnsen A.J."/>
            <person name="Ciuffetti L.M."/>
            <person name="Degrave A."/>
            <person name="Dilmaghani A."/>
            <person name="Duret L."/>
            <person name="Fudal I."/>
            <person name="Goodwin S.B."/>
            <person name="Gout L."/>
            <person name="Glaser N."/>
            <person name="Linglin J."/>
            <person name="Kema G.H.J."/>
            <person name="Lapalu N."/>
            <person name="Lawrence C.B."/>
            <person name="May K."/>
            <person name="Meyer M."/>
            <person name="Ollivier B."/>
            <person name="Poulain J."/>
            <person name="Schoch C.L."/>
            <person name="Simon A."/>
            <person name="Spatafora J.W."/>
            <person name="Stachowiak A."/>
            <person name="Turgeon B.G."/>
            <person name="Tyler B.M."/>
            <person name="Vincent D."/>
            <person name="Weissenbach J."/>
            <person name="Amselem J."/>
            <person name="Quesneville H."/>
            <person name="Oliver R.P."/>
            <person name="Wincker P."/>
            <person name="Balesdent M.-H."/>
            <person name="Howlett B.J."/>
        </authorList>
    </citation>
    <scope>NUCLEOTIDE SEQUENCE [LARGE SCALE GENOMIC DNA]</scope>
    <source>
        <strain evidence="17">JN3 / isolate v23.1.3 / race Av1-4-5-6-7-8</strain>
    </source>
</reference>
<protein>
    <recommendedName>
        <fullName evidence="4 13">Adenine DNA glycosylase</fullName>
        <ecNumber evidence="3 13">3.2.2.31</ecNumber>
    </recommendedName>
</protein>
<comment type="similarity">
    <text evidence="2 13">Belongs to the Nth/MutY family.</text>
</comment>
<evidence type="ECO:0000259" key="15">
    <source>
        <dbReference type="SMART" id="SM00478"/>
    </source>
</evidence>
<dbReference type="OrthoDB" id="10248838at2759"/>
<evidence type="ECO:0000256" key="2">
    <source>
        <dbReference type="ARBA" id="ARBA00008343"/>
    </source>
</evidence>
<evidence type="ECO:0000256" key="12">
    <source>
        <dbReference type="ARBA" id="ARBA00023295"/>
    </source>
</evidence>
<dbReference type="GO" id="GO:0034039">
    <property type="term" value="F:8-oxo-7,8-dihydroguanine DNA N-glycosylase activity"/>
    <property type="evidence" value="ECO:0007669"/>
    <property type="project" value="TreeGrafter"/>
</dbReference>
<dbReference type="InterPro" id="IPR023170">
    <property type="entry name" value="HhH_base_excis_C"/>
</dbReference>
<feature type="domain" description="HhH-GPD" evidence="15">
    <location>
        <begin position="145"/>
        <end position="306"/>
    </location>
</feature>
<dbReference type="GO" id="GO:0032357">
    <property type="term" value="F:oxidized purine DNA binding"/>
    <property type="evidence" value="ECO:0007669"/>
    <property type="project" value="TreeGrafter"/>
</dbReference>
<dbReference type="GO" id="GO:0006298">
    <property type="term" value="P:mismatch repair"/>
    <property type="evidence" value="ECO:0007669"/>
    <property type="project" value="TreeGrafter"/>
</dbReference>
<name>E5A6Y1_LEPMJ</name>
<keyword evidence="7 13" id="KW-0227">DNA damage</keyword>
<dbReference type="SUPFAM" id="SSF55811">
    <property type="entry name" value="Nudix"/>
    <property type="match status" value="1"/>
</dbReference>
<dbReference type="OMA" id="CRPGDFN"/>
<dbReference type="SMART" id="SM00525">
    <property type="entry name" value="FES"/>
    <property type="match status" value="1"/>
</dbReference>
<dbReference type="InterPro" id="IPR011257">
    <property type="entry name" value="DNA_glycosylase"/>
</dbReference>
<dbReference type="GO" id="GO:0000701">
    <property type="term" value="F:purine-specific mismatch base pair DNA N-glycosylase activity"/>
    <property type="evidence" value="ECO:0007669"/>
    <property type="project" value="UniProtKB-EC"/>
</dbReference>
<dbReference type="CDD" id="cd03431">
    <property type="entry name" value="NUDIX_DNA_Glycosylase_C-MutY"/>
    <property type="match status" value="1"/>
</dbReference>
<evidence type="ECO:0000256" key="6">
    <source>
        <dbReference type="ARBA" id="ARBA00022723"/>
    </source>
</evidence>
<dbReference type="Pfam" id="PF14815">
    <property type="entry name" value="NUDIX_4"/>
    <property type="match status" value="1"/>
</dbReference>
<dbReference type="GO" id="GO:0046872">
    <property type="term" value="F:metal ion binding"/>
    <property type="evidence" value="ECO:0007669"/>
    <property type="project" value="UniProtKB-UniRule"/>
</dbReference>
<comment type="cofactor">
    <cofactor evidence="13">
        <name>[4Fe-4S] cluster</name>
        <dbReference type="ChEBI" id="CHEBI:49883"/>
    </cofactor>
    <text evidence="13">Binds 1 [4Fe-4S] cluster.</text>
</comment>
<sequence>MSKREALAYFGMLYHRRASSPAYSIDNYNLAPQRTRALTSAKVAKVTKSTPRSSSSKPSIVEPPSPVPTALPPSRIHAASYHYPLLLADQARCEALLSWFDSEEETRSMPWRKAWVDPREYGGREGELGMVLGRRAYEVWVSEVMLQQTRVSTVIPYFQNWLSKWPTVQDLANANHEDVLSVWKGLGYYSRATRLHQGAKAIVTKSAGSSCPIPSNATGLQEIPGIGRYTAGAISSIAFGQAEPVLDGNVARVLSRQLGLYMDAKDKKSTDLLWDTAGQLIRSVSGPQPSRIPGQWNQAMMELGSTICTPRPRCDECPIQSTCRAYNEGLVLIKKQQAPAVVPDIEDACTLCDLLDTEDLATATEDVTQDDRVTKKRKTVVKQTNTISQYFAVGTPKSDVGTEDEEEEVGRPADDSRKRKSPASSSVPKQVMSYCALFPKKFLKKKAAEEECVVCMIELCMADGSSKWLIEQRPDKGLLASLWQFPQSTLSASQKSPSLRKTSAQKHTSSLVIGDMDMSKAKHVAAFPPLVHVFTHIRLTMHAHHYRISGADGAANIDLVCRGPPARKWVDADSMDNETLSTGMRKCWDLVQKSI</sequence>
<dbReference type="InterPro" id="IPR015797">
    <property type="entry name" value="NUDIX_hydrolase-like_dom_sf"/>
</dbReference>
<evidence type="ECO:0000256" key="14">
    <source>
        <dbReference type="SAM" id="MobiDB-lite"/>
    </source>
</evidence>
<dbReference type="VEuPathDB" id="FungiDB:LEMA_P086150.1"/>
<dbReference type="PANTHER" id="PTHR42944:SF1">
    <property type="entry name" value="ADENINE DNA GLYCOSYLASE"/>
    <property type="match status" value="1"/>
</dbReference>
<keyword evidence="10" id="KW-0411">Iron-sulfur</keyword>
<dbReference type="Gene3D" id="1.10.340.30">
    <property type="entry name" value="Hypothetical protein, domain 2"/>
    <property type="match status" value="1"/>
</dbReference>
<gene>
    <name evidence="16" type="ORF">LEMA_P086150.1</name>
</gene>
<evidence type="ECO:0000256" key="13">
    <source>
        <dbReference type="RuleBase" id="RU365096"/>
    </source>
</evidence>
<keyword evidence="6" id="KW-0479">Metal-binding</keyword>
<evidence type="ECO:0000256" key="4">
    <source>
        <dbReference type="ARBA" id="ARBA00022023"/>
    </source>
</evidence>
<evidence type="ECO:0000256" key="5">
    <source>
        <dbReference type="ARBA" id="ARBA00022485"/>
    </source>
</evidence>
<organism evidence="16 17">
    <name type="scientific">Leptosphaeria maculans (strain JN3 / isolate v23.1.3 / race Av1-4-5-6-7-8)</name>
    <name type="common">Blackleg fungus</name>
    <name type="synonym">Phoma lingam</name>
    <dbReference type="NCBI Taxonomy" id="985895"/>
    <lineage>
        <taxon>Eukaryota</taxon>
        <taxon>Fungi</taxon>
        <taxon>Dikarya</taxon>
        <taxon>Ascomycota</taxon>
        <taxon>Pezizomycotina</taxon>
        <taxon>Dothideomycetes</taxon>
        <taxon>Pleosporomycetidae</taxon>
        <taxon>Pleosporales</taxon>
        <taxon>Pleosporineae</taxon>
        <taxon>Leptosphaeriaceae</taxon>
        <taxon>Plenodomus</taxon>
        <taxon>Plenodomus lingam/Leptosphaeria maculans species complex</taxon>
    </lineage>
</organism>
<keyword evidence="8" id="KW-0378">Hydrolase</keyword>
<evidence type="ECO:0000313" key="16">
    <source>
        <dbReference type="EMBL" id="CBX99376.1"/>
    </source>
</evidence>
<dbReference type="GeneID" id="13282437"/>
<dbReference type="Pfam" id="PF00730">
    <property type="entry name" value="HhH-GPD"/>
    <property type="match status" value="1"/>
</dbReference>
<dbReference type="SUPFAM" id="SSF48150">
    <property type="entry name" value="DNA-glycosylase"/>
    <property type="match status" value="1"/>
</dbReference>
<accession>E5A6Y1</accession>
<evidence type="ECO:0000313" key="17">
    <source>
        <dbReference type="Proteomes" id="UP000002668"/>
    </source>
</evidence>
<evidence type="ECO:0000256" key="10">
    <source>
        <dbReference type="ARBA" id="ARBA00023014"/>
    </source>
</evidence>
<dbReference type="FunFam" id="1.10.340.30:FF:000002">
    <property type="entry name" value="Adenine DNA glycosylase"/>
    <property type="match status" value="1"/>
</dbReference>
<dbReference type="AlphaFoldDB" id="E5A6Y1"/>
<proteinExistence type="inferred from homology"/>